<feature type="transmembrane region" description="Helical" evidence="1">
    <location>
        <begin position="24"/>
        <end position="45"/>
    </location>
</feature>
<dbReference type="RefSeq" id="WP_003648499.1">
    <property type="nucleotide sequence ID" value="NZ_CP040500.1"/>
</dbReference>
<protein>
    <submittedName>
        <fullName evidence="2">Uncharacterized protein</fullName>
    </submittedName>
</protein>
<dbReference type="AlphaFoldDB" id="A0AA87DDV5"/>
<dbReference type="Proteomes" id="UP000003672">
    <property type="component" value="Unassembled WGS sequence"/>
</dbReference>
<sequence>MSKWINSKINEFLHTDFTVRETEILTLGSIVAALMIFTFIMYTAIFPNI</sequence>
<keyword evidence="1" id="KW-0812">Transmembrane</keyword>
<dbReference type="EMBL" id="ACGO02000001">
    <property type="protein sequence ID" value="EFJ69842.1"/>
    <property type="molecule type" value="Genomic_DNA"/>
</dbReference>
<reference evidence="2 3" key="1">
    <citation type="submission" date="2010-06" db="EMBL/GenBank/DDBJ databases">
        <authorList>
            <person name="Muzny D."/>
            <person name="Qin X."/>
            <person name="Buhay C."/>
            <person name="Dugan-Rocha S."/>
            <person name="Ding Y."/>
            <person name="Chen G."/>
            <person name="Hawes A."/>
            <person name="Holder M."/>
            <person name="Jhangiani S."/>
            <person name="Johnson A."/>
            <person name="Khan Z."/>
            <person name="Li Z."/>
            <person name="Liu W."/>
            <person name="Liu X."/>
            <person name="Perez L."/>
            <person name="Shen H."/>
            <person name="Wang Q."/>
            <person name="Watt J."/>
            <person name="Xi L."/>
            <person name="Xin Y."/>
            <person name="Zhou J."/>
            <person name="Deng J."/>
            <person name="Jiang H."/>
            <person name="Liu Y."/>
            <person name="Qu J."/>
            <person name="Song X.-Z."/>
            <person name="Zhang L."/>
            <person name="Villasana D."/>
            <person name="Johnson A."/>
            <person name="Liu J."/>
            <person name="Liyanage D."/>
            <person name="Lorensuhewa L."/>
            <person name="Robinson T."/>
            <person name="Song A."/>
            <person name="Song B.-B."/>
            <person name="Dinh H."/>
            <person name="Thornton R."/>
            <person name="Coyle M."/>
            <person name="Francisco L."/>
            <person name="Jackson L."/>
            <person name="Javaid M."/>
            <person name="Korchina V."/>
            <person name="Kovar C."/>
            <person name="Mata R."/>
            <person name="Mathew T."/>
            <person name="Ngo R."/>
            <person name="Nguyen L."/>
            <person name="Nguyen N."/>
            <person name="Okwuonu G."/>
            <person name="Ongeri F."/>
            <person name="Pham C."/>
            <person name="Simmons D."/>
            <person name="Wilczek-Boney K."/>
            <person name="Hale W."/>
            <person name="Jakkamsetti A."/>
            <person name="Pham P."/>
            <person name="Ruth R."/>
            <person name="San Lucas F."/>
            <person name="Warren J."/>
            <person name="Zhang J."/>
            <person name="Zhao Z."/>
            <person name="Zhou C."/>
            <person name="Zhu D."/>
            <person name="Lee S."/>
            <person name="Bess C."/>
            <person name="Blankenburg K."/>
            <person name="Forbes L."/>
            <person name="Fu Q."/>
            <person name="Gubbala S."/>
            <person name="Hirani K."/>
            <person name="Jayaseelan J.C."/>
            <person name="Lara F."/>
            <person name="Munidasa M."/>
            <person name="Palculict T."/>
            <person name="Patil S."/>
            <person name="Pu L.-L."/>
            <person name="Saada N."/>
            <person name="Tang L."/>
            <person name="Weissenberger G."/>
            <person name="Zhu Y."/>
            <person name="Hemphill L."/>
            <person name="Shang Y."/>
            <person name="Youmans B."/>
            <person name="Ayvaz T."/>
            <person name="Ross M."/>
            <person name="Santibanez J."/>
            <person name="Aqrawi P."/>
            <person name="Gross S."/>
            <person name="Joshi V."/>
            <person name="Fowler G."/>
            <person name="Nazareth L."/>
            <person name="Reid J."/>
            <person name="Worley K."/>
            <person name="Petrosino J."/>
            <person name="Highlander S."/>
            <person name="Gibbs R."/>
        </authorList>
    </citation>
    <scope>NUCLEOTIDE SEQUENCE [LARGE SCALE GENOMIC DNA]</scope>
    <source>
        <strain evidence="2 3">JV-V03</strain>
    </source>
</reference>
<comment type="caution">
    <text evidence="2">The sequence shown here is derived from an EMBL/GenBank/DDBJ whole genome shotgun (WGS) entry which is preliminary data.</text>
</comment>
<proteinExistence type="predicted"/>
<gene>
    <name evidence="2" type="ORF">HMPREF0514_10286</name>
</gene>
<evidence type="ECO:0000256" key="1">
    <source>
        <dbReference type="SAM" id="Phobius"/>
    </source>
</evidence>
<keyword evidence="1" id="KW-0472">Membrane</keyword>
<name>A0AA87DDV5_9LACO</name>
<organism evidence="2 3">
    <name type="scientific">Lactobacillus paragasseri JV-V03</name>
    <dbReference type="NCBI Taxonomy" id="525326"/>
    <lineage>
        <taxon>Bacteria</taxon>
        <taxon>Bacillati</taxon>
        <taxon>Bacillota</taxon>
        <taxon>Bacilli</taxon>
        <taxon>Lactobacillales</taxon>
        <taxon>Lactobacillaceae</taxon>
        <taxon>Lactobacillus</taxon>
    </lineage>
</organism>
<evidence type="ECO:0000313" key="2">
    <source>
        <dbReference type="EMBL" id="EFJ69842.1"/>
    </source>
</evidence>
<accession>A0AA87DDV5</accession>
<evidence type="ECO:0000313" key="3">
    <source>
        <dbReference type="Proteomes" id="UP000003672"/>
    </source>
</evidence>
<keyword evidence="1" id="KW-1133">Transmembrane helix</keyword>